<accession>A0A8H4LI62</accession>
<protein>
    <submittedName>
        <fullName evidence="2">Uncharacterized protein</fullName>
    </submittedName>
</protein>
<comment type="caution">
    <text evidence="2">The sequence shown here is derived from an EMBL/GenBank/DDBJ whole genome shotgun (WGS) entry which is preliminary data.</text>
</comment>
<dbReference type="EMBL" id="JAADYS010000563">
    <property type="protein sequence ID" value="KAF4468785.1"/>
    <property type="molecule type" value="Genomic_DNA"/>
</dbReference>
<gene>
    <name evidence="2" type="ORF">FALBO_4321</name>
</gene>
<organism evidence="2 3">
    <name type="scientific">Fusarium albosuccineum</name>
    <dbReference type="NCBI Taxonomy" id="1237068"/>
    <lineage>
        <taxon>Eukaryota</taxon>
        <taxon>Fungi</taxon>
        <taxon>Dikarya</taxon>
        <taxon>Ascomycota</taxon>
        <taxon>Pezizomycotina</taxon>
        <taxon>Sordariomycetes</taxon>
        <taxon>Hypocreomycetidae</taxon>
        <taxon>Hypocreales</taxon>
        <taxon>Nectriaceae</taxon>
        <taxon>Fusarium</taxon>
        <taxon>Fusarium decemcellulare species complex</taxon>
    </lineage>
</organism>
<evidence type="ECO:0000256" key="1">
    <source>
        <dbReference type="SAM" id="MobiDB-lite"/>
    </source>
</evidence>
<proteinExistence type="predicted"/>
<name>A0A8H4LI62_9HYPO</name>
<dbReference type="OrthoDB" id="4826573at2759"/>
<dbReference type="Proteomes" id="UP000554235">
    <property type="component" value="Unassembled WGS sequence"/>
</dbReference>
<sequence>MSIPSVAHVFESGINAAPTSSMETNSLDALVRHQLEIASRELAIKAAADPSAEQARNLISEMGDYLTQTAQMWCSLTDKLVQGPHVASAAEEAHEQSFAKNHMSDLEPMAAMDMNISKLGKIRDLTEKFSRDVQEIWRRRPEPGSVVSAPTYQTASSFTAIKSEQAAWNPPSVLGNDVDPRVHSGQKMLLTSQIADGHPSPVANASASDDSEEDEDEQFSKIDMEALKQRGKGSYYCPLGHRCDKGGVDKEGNTATSIENHGGAMSLGAQTRRKNASLRAETV</sequence>
<evidence type="ECO:0000313" key="3">
    <source>
        <dbReference type="Proteomes" id="UP000554235"/>
    </source>
</evidence>
<feature type="region of interest" description="Disordered" evidence="1">
    <location>
        <begin position="247"/>
        <end position="283"/>
    </location>
</feature>
<dbReference type="AlphaFoldDB" id="A0A8H4LI62"/>
<feature type="region of interest" description="Disordered" evidence="1">
    <location>
        <begin position="195"/>
        <end position="217"/>
    </location>
</feature>
<evidence type="ECO:0000313" key="2">
    <source>
        <dbReference type="EMBL" id="KAF4468785.1"/>
    </source>
</evidence>
<keyword evidence="3" id="KW-1185">Reference proteome</keyword>
<reference evidence="2 3" key="1">
    <citation type="submission" date="2020-01" db="EMBL/GenBank/DDBJ databases">
        <title>Identification and distribution of gene clusters putatively required for synthesis of sphingolipid metabolism inhibitors in phylogenetically diverse species of the filamentous fungus Fusarium.</title>
        <authorList>
            <person name="Kim H.-S."/>
            <person name="Busman M."/>
            <person name="Brown D.W."/>
            <person name="Divon H."/>
            <person name="Uhlig S."/>
            <person name="Proctor R.H."/>
        </authorList>
    </citation>
    <scope>NUCLEOTIDE SEQUENCE [LARGE SCALE GENOMIC DNA]</scope>
    <source>
        <strain evidence="2 3">NRRL 20459</strain>
    </source>
</reference>